<dbReference type="Proteomes" id="UP000325434">
    <property type="component" value="Unassembled WGS sequence"/>
</dbReference>
<accession>A0A5N6GYH4</accession>
<feature type="transmembrane region" description="Helical" evidence="1">
    <location>
        <begin position="49"/>
        <end position="66"/>
    </location>
</feature>
<protein>
    <submittedName>
        <fullName evidence="2">Uncharacterized protein</fullName>
    </submittedName>
</protein>
<gene>
    <name evidence="2" type="ORF">BDV35DRAFT_356699</name>
</gene>
<sequence length="67" mass="7496">MWFGKRRKMSNNGGRRADPLQTACCLECSYDRRQTATASILALEPSKRLSGLLLLPLAVSSIILIFR</sequence>
<dbReference type="AlphaFoldDB" id="A0A5N6GYH4"/>
<evidence type="ECO:0000256" key="1">
    <source>
        <dbReference type="SAM" id="Phobius"/>
    </source>
</evidence>
<proteinExistence type="predicted"/>
<name>A0A5N6GYH4_ASPFL</name>
<organism evidence="2">
    <name type="scientific">Aspergillus flavus</name>
    <dbReference type="NCBI Taxonomy" id="5059"/>
    <lineage>
        <taxon>Eukaryota</taxon>
        <taxon>Fungi</taxon>
        <taxon>Dikarya</taxon>
        <taxon>Ascomycota</taxon>
        <taxon>Pezizomycotina</taxon>
        <taxon>Eurotiomycetes</taxon>
        <taxon>Eurotiomycetidae</taxon>
        <taxon>Eurotiales</taxon>
        <taxon>Aspergillaceae</taxon>
        <taxon>Aspergillus</taxon>
        <taxon>Aspergillus subgen. Circumdati</taxon>
    </lineage>
</organism>
<keyword evidence="1" id="KW-0812">Transmembrane</keyword>
<keyword evidence="1" id="KW-1133">Transmembrane helix</keyword>
<reference evidence="2" key="1">
    <citation type="submission" date="2019-04" db="EMBL/GenBank/DDBJ databases">
        <title>Friends and foes A comparative genomics study of 23 Aspergillus species from section Flavi.</title>
        <authorList>
            <consortium name="DOE Joint Genome Institute"/>
            <person name="Kjaerbolling I."/>
            <person name="Vesth T."/>
            <person name="Frisvad J.C."/>
            <person name="Nybo J.L."/>
            <person name="Theobald S."/>
            <person name="Kildgaard S."/>
            <person name="Isbrandt T."/>
            <person name="Kuo A."/>
            <person name="Sato A."/>
            <person name="Lyhne E.K."/>
            <person name="Kogle M.E."/>
            <person name="Wiebenga A."/>
            <person name="Kun R.S."/>
            <person name="Lubbers R.J."/>
            <person name="Makela M.R."/>
            <person name="Barry K."/>
            <person name="Chovatia M."/>
            <person name="Clum A."/>
            <person name="Daum C."/>
            <person name="Haridas S."/>
            <person name="He G."/>
            <person name="LaButti K."/>
            <person name="Lipzen A."/>
            <person name="Mondo S."/>
            <person name="Riley R."/>
            <person name="Salamov A."/>
            <person name="Simmons B.A."/>
            <person name="Magnuson J.K."/>
            <person name="Henrissat B."/>
            <person name="Mortensen U.H."/>
            <person name="Larsen T.O."/>
            <person name="Devries R.P."/>
            <person name="Grigoriev I.V."/>
            <person name="Machida M."/>
            <person name="Baker S.E."/>
            <person name="Andersen M.R."/>
        </authorList>
    </citation>
    <scope>NUCLEOTIDE SEQUENCE [LARGE SCALE GENOMIC DNA]</scope>
    <source>
        <strain evidence="2">CBS 121.62</strain>
    </source>
</reference>
<dbReference type="EMBL" id="ML734611">
    <property type="protein sequence ID" value="KAB8245543.1"/>
    <property type="molecule type" value="Genomic_DNA"/>
</dbReference>
<evidence type="ECO:0000313" key="2">
    <source>
        <dbReference type="EMBL" id="KAB8245543.1"/>
    </source>
</evidence>
<keyword evidence="1" id="KW-0472">Membrane</keyword>